<organism evidence="2">
    <name type="scientific">Schlesneria paludicola</name>
    <dbReference type="NCBI Taxonomy" id="360056"/>
    <lineage>
        <taxon>Bacteria</taxon>
        <taxon>Pseudomonadati</taxon>
        <taxon>Planctomycetota</taxon>
        <taxon>Planctomycetia</taxon>
        <taxon>Planctomycetales</taxon>
        <taxon>Planctomycetaceae</taxon>
        <taxon>Schlesneria</taxon>
    </lineage>
</organism>
<protein>
    <submittedName>
        <fullName evidence="2">Uncharacterized protein</fullName>
    </submittedName>
</protein>
<comment type="caution">
    <text evidence="2">The sequence shown here is derived from an EMBL/GenBank/DDBJ whole genome shotgun (WGS) entry which is preliminary data.</text>
</comment>
<dbReference type="AlphaFoldDB" id="A0A7C2NVX2"/>
<feature type="transmembrane region" description="Helical" evidence="1">
    <location>
        <begin position="36"/>
        <end position="57"/>
    </location>
</feature>
<gene>
    <name evidence="2" type="ORF">ENQ76_03975</name>
</gene>
<evidence type="ECO:0000256" key="1">
    <source>
        <dbReference type="SAM" id="Phobius"/>
    </source>
</evidence>
<keyword evidence="1" id="KW-0812">Transmembrane</keyword>
<evidence type="ECO:0000313" key="2">
    <source>
        <dbReference type="EMBL" id="HEN14611.1"/>
    </source>
</evidence>
<keyword evidence="1" id="KW-0472">Membrane</keyword>
<sequence>MNGWMFIPAQAWGVFAEVSPFESIQRHLNRPVMSQITPVLLLMIVGVAAIWAVLYLVDRVQRVLPQRPVDDRPAVFRRLAAEHGLSAEETRLLMSWGAALPDPVLLFVDPRLLEEHAARQPETAEAAVRLGRKLFDSAFLEPESATSRG</sequence>
<proteinExistence type="predicted"/>
<accession>A0A7C2NVX2</accession>
<reference evidence="2" key="1">
    <citation type="journal article" date="2020" name="mSystems">
        <title>Genome- and Community-Level Interaction Insights into Carbon Utilization and Element Cycling Functions of Hydrothermarchaeota in Hydrothermal Sediment.</title>
        <authorList>
            <person name="Zhou Z."/>
            <person name="Liu Y."/>
            <person name="Xu W."/>
            <person name="Pan J."/>
            <person name="Luo Z.H."/>
            <person name="Li M."/>
        </authorList>
    </citation>
    <scope>NUCLEOTIDE SEQUENCE [LARGE SCALE GENOMIC DNA]</scope>
    <source>
        <strain evidence="2">SpSt-339</strain>
    </source>
</reference>
<name>A0A7C2NVX2_9PLAN</name>
<keyword evidence="1" id="KW-1133">Transmembrane helix</keyword>
<dbReference type="EMBL" id="DSOK01000122">
    <property type="protein sequence ID" value="HEN14611.1"/>
    <property type="molecule type" value="Genomic_DNA"/>
</dbReference>